<dbReference type="GO" id="GO:0045037">
    <property type="term" value="P:protein import into chloroplast stroma"/>
    <property type="evidence" value="ECO:0007669"/>
    <property type="project" value="TreeGrafter"/>
</dbReference>
<dbReference type="InterPro" id="IPR003959">
    <property type="entry name" value="ATPase_AAA_core"/>
</dbReference>
<keyword evidence="1" id="KW-0067">ATP-binding</keyword>
<dbReference type="SUPFAM" id="SSF52540">
    <property type="entry name" value="P-loop containing nucleoside triphosphate hydrolases"/>
    <property type="match status" value="2"/>
</dbReference>
<keyword evidence="1" id="KW-0547">Nucleotide-binding</keyword>
<dbReference type="Gene3D" id="1.10.8.60">
    <property type="match status" value="1"/>
</dbReference>
<dbReference type="InterPro" id="IPR003960">
    <property type="entry name" value="ATPase_AAA_CS"/>
</dbReference>
<reference evidence="3 5" key="1">
    <citation type="submission" date="2015-12" db="EMBL/GenBank/DDBJ databases">
        <title>Intraspecies pangenome expansion in the marine bacterium Alteromonas.</title>
        <authorList>
            <person name="Lopez-Perez M."/>
            <person name="Rodriguez-Valera F."/>
        </authorList>
    </citation>
    <scope>NUCLEOTIDE SEQUENCE [LARGE SCALE GENOMIC DNA]</scope>
    <source>
        <strain evidence="3 5">LMG 21861</strain>
    </source>
</reference>
<dbReference type="SMART" id="SM00382">
    <property type="entry name" value="AAA"/>
    <property type="match status" value="2"/>
</dbReference>
<evidence type="ECO:0000256" key="1">
    <source>
        <dbReference type="RuleBase" id="RU003651"/>
    </source>
</evidence>
<evidence type="ECO:0000313" key="5">
    <source>
        <dbReference type="Proteomes" id="UP000056750"/>
    </source>
</evidence>
<dbReference type="PRINTS" id="PR00300">
    <property type="entry name" value="CLPPROTEASEA"/>
</dbReference>
<dbReference type="Proteomes" id="UP000056750">
    <property type="component" value="Chromosome"/>
</dbReference>
<dbReference type="InterPro" id="IPR001270">
    <property type="entry name" value="ClpA/B"/>
</dbReference>
<comment type="similarity">
    <text evidence="1">Belongs to the AAA ATPase family.</text>
</comment>
<dbReference type="InterPro" id="IPR003593">
    <property type="entry name" value="AAA+_ATPase"/>
</dbReference>
<dbReference type="SUPFAM" id="SSF140990">
    <property type="entry name" value="FtsH protease domain-like"/>
    <property type="match status" value="1"/>
</dbReference>
<organism evidence="4 6">
    <name type="scientific">Alteromonas stellipolaris</name>
    <dbReference type="NCBI Taxonomy" id="233316"/>
    <lineage>
        <taxon>Bacteria</taxon>
        <taxon>Pseudomonadati</taxon>
        <taxon>Pseudomonadota</taxon>
        <taxon>Gammaproteobacteria</taxon>
        <taxon>Alteromonadales</taxon>
        <taxon>Alteromonadaceae</taxon>
        <taxon>Alteromonas/Salinimonas group</taxon>
        <taxon>Alteromonas</taxon>
    </lineage>
</organism>
<accession>A0AAW7Z1G7</accession>
<dbReference type="AlphaFoldDB" id="A0AAW7Z1G7"/>
<sequence length="979" mass="108311">MKTLLLTAKHIAVEMRAKHIELAYIQVAAECLNDLNIEKANAVKLILSKNLSRRLHFDLAQQFKDTVTLEKLNAVEALPMVPFTDEVTKTIETILDSPAFRDGNLQDKVFKLPETHEPTIVKRLSKFEALKNKLTQEVFGQDIAIEALIDSLVKNDWQDTAQRPKGIFLFLGPPATGKTYLAERFAHHLDDDCGYKLFDMAQYTNSNEAFGLVGGKKTYDDSEPGRLTQFVKKHPKSVIVLDEFEKAHSQVLLSILQLFSTGFLTDEHTEEVIDFRSAIVILTSNLGTQLYNNEAFLTQLEQHPSQGQKALISHLAKETKLEREREVKAIPSELLSRLSQGSILLFNRLSLDKLADITRVQIKQDIESFSQQYGLTYTPPSEHVCELLLLHFAPLFDVRDIKSSISHLIIDPLTDFFRQASINSANDLLATDKPATDISVTVKLSESALQFLSENDEIKHPKKLVLKHQTINFDVSVSANLDVGVLANLPNEGDSISSTGVGVQGSSGESNASGQIQQLIVTIDAPQVNQIVFTEDMGVSGGINMDFPNIAFSDIAGHKYIKSRLGEVASLLKQRNTLTELGVSMPAGMLLYGPPGTGKTMLAKAFAHEASLPFIACSGTDILSESFISSIFERARKYAPCIIFIDEIDALPSRGTMGPRADALVNRLLVEIDGFASSKDEIFIIGATNLKDKLDPALTRSGRLDLNFEVPSPDKAARKWLLSELLSHSLYDDGIDVNALLLPTTGLTGADLNKIHREAVLTAIRNKVETITLTMLLEEIYTLKYGAKSVVNNKNNGNERLRETAIHEAGHAVISKLLMPERNIEQVSIIARERALGMVSYEAGQELKQTRAHWEALTCVALAGRAAQVEYSGEFGIDTGASSDLTQATHYAWVAIARFGMHPNLYNLDIDYLNKQSKSSLFECDIEQAVQEWIADATDKTSELVTKHWQEIVKLADALIEEETIDEAQMMALLEAPSS</sequence>
<dbReference type="GO" id="GO:0006508">
    <property type="term" value="P:proteolysis"/>
    <property type="evidence" value="ECO:0007669"/>
    <property type="project" value="InterPro"/>
</dbReference>
<dbReference type="EMBL" id="JAUOQI010000004">
    <property type="protein sequence ID" value="MDO6577274.1"/>
    <property type="molecule type" value="Genomic_DNA"/>
</dbReference>
<dbReference type="GO" id="GO:0016887">
    <property type="term" value="F:ATP hydrolysis activity"/>
    <property type="evidence" value="ECO:0007669"/>
    <property type="project" value="InterPro"/>
</dbReference>
<dbReference type="EMBL" id="CP013926">
    <property type="protein sequence ID" value="AMJ74869.1"/>
    <property type="molecule type" value="Genomic_DNA"/>
</dbReference>
<evidence type="ECO:0000313" key="6">
    <source>
        <dbReference type="Proteomes" id="UP001170717"/>
    </source>
</evidence>
<keyword evidence="5" id="KW-1185">Reference proteome</keyword>
<gene>
    <name evidence="3" type="ORF">AVL57_13390</name>
    <name evidence="4" type="ORF">Q4527_07710</name>
</gene>
<evidence type="ECO:0000313" key="4">
    <source>
        <dbReference type="EMBL" id="MDO6577274.1"/>
    </source>
</evidence>
<dbReference type="Gene3D" id="3.40.50.300">
    <property type="entry name" value="P-loop containing nucleotide triphosphate hydrolases"/>
    <property type="match status" value="2"/>
</dbReference>
<dbReference type="GO" id="GO:0005524">
    <property type="term" value="F:ATP binding"/>
    <property type="evidence" value="ECO:0007669"/>
    <property type="project" value="UniProtKB-KW"/>
</dbReference>
<feature type="domain" description="AAA+ ATPase" evidence="2">
    <location>
        <begin position="164"/>
        <end position="331"/>
    </location>
</feature>
<dbReference type="Pfam" id="PF00004">
    <property type="entry name" value="AAA"/>
    <property type="match status" value="1"/>
</dbReference>
<protein>
    <submittedName>
        <fullName evidence="4">AAA family ATPase</fullName>
    </submittedName>
</protein>
<name>A0AAW7Z1G7_9ALTE</name>
<dbReference type="GO" id="GO:0004176">
    <property type="term" value="F:ATP-dependent peptidase activity"/>
    <property type="evidence" value="ECO:0007669"/>
    <property type="project" value="InterPro"/>
</dbReference>
<dbReference type="InterPro" id="IPR027417">
    <property type="entry name" value="P-loop_NTPase"/>
</dbReference>
<dbReference type="Gene3D" id="1.20.58.760">
    <property type="entry name" value="Peptidase M41"/>
    <property type="match status" value="1"/>
</dbReference>
<evidence type="ECO:0000313" key="3">
    <source>
        <dbReference type="EMBL" id="AMJ74869.1"/>
    </source>
</evidence>
<dbReference type="RefSeq" id="WP_057790999.1">
    <property type="nucleotide sequence ID" value="NZ_CAXIBE010000028.1"/>
</dbReference>
<proteinExistence type="inferred from homology"/>
<feature type="domain" description="AAA+ ATPase" evidence="2">
    <location>
        <begin position="585"/>
        <end position="714"/>
    </location>
</feature>
<dbReference type="GeneID" id="83258737"/>
<dbReference type="Pfam" id="PF01434">
    <property type="entry name" value="Peptidase_M41"/>
    <property type="match status" value="1"/>
</dbReference>
<dbReference type="KEGG" id="asq:AVL57_13390"/>
<reference evidence="4" key="2">
    <citation type="submission" date="2023-07" db="EMBL/GenBank/DDBJ databases">
        <title>Genome content predicts the carbon catabolic preferences of heterotrophic bacteria.</title>
        <authorList>
            <person name="Gralka M."/>
        </authorList>
    </citation>
    <scope>NUCLEOTIDE SEQUENCE</scope>
    <source>
        <strain evidence="4">F2M12</strain>
    </source>
</reference>
<dbReference type="InterPro" id="IPR037219">
    <property type="entry name" value="Peptidase_M41-like"/>
</dbReference>
<dbReference type="PROSITE" id="PS00674">
    <property type="entry name" value="AAA"/>
    <property type="match status" value="1"/>
</dbReference>
<dbReference type="Proteomes" id="UP001170717">
    <property type="component" value="Unassembled WGS sequence"/>
</dbReference>
<dbReference type="Pfam" id="PF07724">
    <property type="entry name" value="AAA_2"/>
    <property type="match status" value="1"/>
</dbReference>
<dbReference type="InterPro" id="IPR000642">
    <property type="entry name" value="Peptidase_M41"/>
</dbReference>
<evidence type="ECO:0000259" key="2">
    <source>
        <dbReference type="SMART" id="SM00382"/>
    </source>
</evidence>
<dbReference type="PANTHER" id="PTHR23076:SF37">
    <property type="entry name" value="ATP-DEPENDENT ZINC METALLOPROTEASE FTSH 4, MITOCHONDRIAL"/>
    <property type="match status" value="1"/>
</dbReference>
<dbReference type="GO" id="GO:0004222">
    <property type="term" value="F:metalloendopeptidase activity"/>
    <property type="evidence" value="ECO:0007669"/>
    <property type="project" value="InterPro"/>
</dbReference>
<dbReference type="PANTHER" id="PTHR23076">
    <property type="entry name" value="METALLOPROTEASE M41 FTSH"/>
    <property type="match status" value="1"/>
</dbReference>